<name>A0A916KP52_9POXV</name>
<gene>
    <name evidence="1" type="ORF">AHEV_167</name>
</gene>
<dbReference type="KEGG" id="vg:15614096"/>
<evidence type="ECO:0000313" key="2">
    <source>
        <dbReference type="Proteomes" id="UP000792575"/>
    </source>
</evidence>
<dbReference type="Proteomes" id="UP000792575">
    <property type="component" value="Genome"/>
</dbReference>
<evidence type="ECO:0000313" key="1">
    <source>
        <dbReference type="EMBL" id="CCU55488.1"/>
    </source>
</evidence>
<protein>
    <submittedName>
        <fullName evidence="1">Uncharacterized protein</fullName>
    </submittedName>
</protein>
<reference evidence="1" key="1">
    <citation type="journal article" date="2013" name="J. Virol.">
        <title>New Insights into the Evolution of Entomopoxvirinae from the Complete Genome Sequences of Four Entomopoxviruses Infecting Adoxophyes honmai, Choristoneura biennis, Choristoneura rosaceana, and Mythimna separata.</title>
        <authorList>
            <person name="Theze J."/>
            <person name="Takatsuka J."/>
            <person name="Li Z."/>
            <person name="Gallais J."/>
            <person name="Doucet D."/>
            <person name="Arif B."/>
            <person name="Nakai M."/>
            <person name="Herniou E.A."/>
        </authorList>
    </citation>
    <scope>NUCLEOTIDE SEQUENCE</scope>
    <source>
        <strain evidence="1">Tokyo</strain>
    </source>
</reference>
<dbReference type="EMBL" id="HF679131">
    <property type="protein sequence ID" value="CCU55488.1"/>
    <property type="molecule type" value="Genomic_DNA"/>
</dbReference>
<accession>A0A916KP52</accession>
<sequence>MDAWTSIDIKYRNNNNHKITSEDITDCKCVEKSKPCEVCVQILRHKLWKKLWKNNFD</sequence>
<dbReference type="RefSeq" id="YP_008003990.1">
    <property type="nucleotide sequence ID" value="NC_021247.1"/>
</dbReference>
<dbReference type="GeneID" id="15614096"/>
<proteinExistence type="predicted"/>
<keyword evidence="2" id="KW-1185">Reference proteome</keyword>
<organism evidence="1 2">
    <name type="scientific">Adoxophyes honmai entomopoxvirus 'L'</name>
    <dbReference type="NCBI Taxonomy" id="1293540"/>
    <lineage>
        <taxon>Viruses</taxon>
        <taxon>Varidnaviria</taxon>
        <taxon>Bamfordvirae</taxon>
        <taxon>Nucleocytoviricota</taxon>
        <taxon>Pokkesviricetes</taxon>
        <taxon>Chitovirales</taxon>
        <taxon>Poxviridae</taxon>
        <taxon>Entomopoxvirinae</taxon>
        <taxon>Betaentomopoxvirus</taxon>
        <taxon>Betaentomopoxvirus ahonmai</taxon>
    </lineage>
</organism>